<name>A0A6M4B266_9HYPO</name>
<evidence type="ECO:0000256" key="1">
    <source>
        <dbReference type="SAM" id="Phobius"/>
    </source>
</evidence>
<accession>A0A6M4B266</accession>
<keyword evidence="1" id="KW-1133">Transmembrane helix</keyword>
<keyword evidence="2" id="KW-0496">Mitochondrion</keyword>
<geneLocation type="mitochondrion" evidence="2"/>
<organism evidence="2">
    <name type="scientific">Fusarium begoniae</name>
    <dbReference type="NCBI Taxonomy" id="48487"/>
    <lineage>
        <taxon>Eukaryota</taxon>
        <taxon>Fungi</taxon>
        <taxon>Dikarya</taxon>
        <taxon>Ascomycota</taxon>
        <taxon>Pezizomycotina</taxon>
        <taxon>Sordariomycetes</taxon>
        <taxon>Hypocreomycetidae</taxon>
        <taxon>Hypocreales</taxon>
        <taxon>Nectriaceae</taxon>
        <taxon>Fusarium</taxon>
        <taxon>Fusarium fujikuroi species complex</taxon>
    </lineage>
</organism>
<dbReference type="AlphaFoldDB" id="A0A6M4B266"/>
<reference evidence="2" key="1">
    <citation type="journal article" date="2020" name="Front. Microbiol.">
        <title>Detecting Introgression Between Members of the Fusarium fujikuroi and F. oxysporum Species Complexes by Comparative Mitogenomics.</title>
        <authorList>
            <person name="Brankovics B."/>
            <person name="van Diepeningen A.D."/>
            <person name="de Hoog G.S."/>
            <person name="van der Lee T.A.J."/>
            <person name="Waalwijk C."/>
        </authorList>
    </citation>
    <scope>NUCLEOTIDE SEQUENCE</scope>
    <source>
        <strain evidence="2">CBS 452.97</strain>
    </source>
</reference>
<keyword evidence="1" id="KW-0812">Transmembrane</keyword>
<reference evidence="2" key="2">
    <citation type="submission" date="2020-01" db="EMBL/GenBank/DDBJ databases">
        <authorList>
            <person name="Brankovics B."/>
            <person name="Van Diepeningen A.D."/>
            <person name="De Hoog G.S."/>
            <person name="Van Der Lee T.A.J."/>
            <person name="Waalwijk C."/>
        </authorList>
    </citation>
    <scope>NUCLEOTIDE SEQUENCE</scope>
    <source>
        <strain evidence="2">CBS 452.97</strain>
    </source>
</reference>
<gene>
    <name evidence="2" type="primary">orf183</name>
</gene>
<protein>
    <submittedName>
        <fullName evidence="2">Uncharacterized protein</fullName>
    </submittedName>
</protein>
<keyword evidence="1" id="KW-0472">Membrane</keyword>
<evidence type="ECO:0000313" key="2">
    <source>
        <dbReference type="EMBL" id="QJQ35513.1"/>
    </source>
</evidence>
<dbReference type="EMBL" id="MT010929">
    <property type="protein sequence ID" value="QJQ35513.1"/>
    <property type="molecule type" value="Genomic_DNA"/>
</dbReference>
<proteinExistence type="predicted"/>
<sequence>MKKNIYSKTLTNCSLILKRERVARLRAFFRSFFSRDILQKIVILFIVSLFLRLLVNNFLSGGILEELFTLLFGGALLPLKPLLNDGDLSIKIVNDNMSLIKPRPRDYIINNDYEIKERCKRKLQWIIFNQFDSKYGSYTEFKEKWDKDAQLTDQIKNKYKEKIREYKIVKKTILWFINPKYRS</sequence>
<feature type="transmembrane region" description="Helical" evidence="1">
    <location>
        <begin position="37"/>
        <end position="55"/>
    </location>
</feature>